<evidence type="ECO:0000256" key="7">
    <source>
        <dbReference type="ARBA" id="ARBA00022723"/>
    </source>
</evidence>
<evidence type="ECO:0000256" key="3">
    <source>
        <dbReference type="ARBA" id="ARBA00022448"/>
    </source>
</evidence>
<organism evidence="15">
    <name type="scientific">Rhodanobacter sp. FW102-FHT14D07</name>
    <dbReference type="NCBI Taxonomy" id="3351462"/>
    <lineage>
        <taxon>Bacteria</taxon>
        <taxon>Pseudomonadati</taxon>
        <taxon>Pseudomonadota</taxon>
        <taxon>Gammaproteobacteria</taxon>
        <taxon>Lysobacterales</taxon>
        <taxon>Rhodanobacteraceae</taxon>
        <taxon>Rhodanobacter</taxon>
    </lineage>
</organism>
<comment type="subcellular location">
    <subcellularLocation>
        <location evidence="2">Cell membrane</location>
        <topology evidence="2">Multi-pass membrane protein</topology>
    </subcellularLocation>
</comment>
<evidence type="ECO:0000256" key="1">
    <source>
        <dbReference type="ARBA" id="ARBA00001970"/>
    </source>
</evidence>
<keyword evidence="5" id="KW-0349">Heme</keyword>
<dbReference type="InterPro" id="IPR011577">
    <property type="entry name" value="Cyt_b561_bac/Ni-Hgenase"/>
</dbReference>
<feature type="transmembrane region" description="Helical" evidence="13">
    <location>
        <begin position="151"/>
        <end position="169"/>
    </location>
</feature>
<keyword evidence="4" id="KW-1003">Cell membrane</keyword>
<feature type="transmembrane region" description="Helical" evidence="13">
    <location>
        <begin position="12"/>
        <end position="30"/>
    </location>
</feature>
<feature type="domain" description="Cytochrome b561 bacterial/Ni-hydrogenase" evidence="14">
    <location>
        <begin position="9"/>
        <end position="181"/>
    </location>
</feature>
<comment type="similarity">
    <text evidence="12">Belongs to the cytochrome b561 family.</text>
</comment>
<evidence type="ECO:0000256" key="5">
    <source>
        <dbReference type="ARBA" id="ARBA00022617"/>
    </source>
</evidence>
<keyword evidence="9 13" id="KW-1133">Transmembrane helix</keyword>
<dbReference type="GO" id="GO:0005886">
    <property type="term" value="C:plasma membrane"/>
    <property type="evidence" value="ECO:0007669"/>
    <property type="project" value="UniProtKB-SubCell"/>
</dbReference>
<dbReference type="PANTHER" id="PTHR30529">
    <property type="entry name" value="CYTOCHROME B561"/>
    <property type="match status" value="1"/>
</dbReference>
<dbReference type="EMBL" id="CP170721">
    <property type="protein sequence ID" value="XIA17502.1"/>
    <property type="molecule type" value="Genomic_DNA"/>
</dbReference>
<dbReference type="SUPFAM" id="SSF81342">
    <property type="entry name" value="Transmembrane di-heme cytochromes"/>
    <property type="match status" value="1"/>
</dbReference>
<dbReference type="InterPro" id="IPR016174">
    <property type="entry name" value="Di-haem_cyt_TM"/>
</dbReference>
<keyword evidence="7" id="KW-0479">Metal-binding</keyword>
<dbReference type="Pfam" id="PF01292">
    <property type="entry name" value="Ni_hydr_CYTB"/>
    <property type="match status" value="1"/>
</dbReference>
<accession>A0AB74US37</accession>
<keyword evidence="6 13" id="KW-0812">Transmembrane</keyword>
<dbReference type="RefSeq" id="WP_395121335.1">
    <property type="nucleotide sequence ID" value="NZ_CP170721.1"/>
</dbReference>
<proteinExistence type="inferred from homology"/>
<keyword evidence="3" id="KW-0813">Transport</keyword>
<dbReference type="PANTHER" id="PTHR30529:SF3">
    <property type="entry name" value="CYTOCHROME B561 HOMOLOG 1"/>
    <property type="match status" value="1"/>
</dbReference>
<evidence type="ECO:0000256" key="4">
    <source>
        <dbReference type="ARBA" id="ARBA00022475"/>
    </source>
</evidence>
<evidence type="ECO:0000256" key="12">
    <source>
        <dbReference type="ARBA" id="ARBA00037975"/>
    </source>
</evidence>
<keyword evidence="11 13" id="KW-0472">Membrane</keyword>
<dbReference type="GO" id="GO:0046872">
    <property type="term" value="F:metal ion binding"/>
    <property type="evidence" value="ECO:0007669"/>
    <property type="project" value="UniProtKB-KW"/>
</dbReference>
<feature type="transmembrane region" description="Helical" evidence="13">
    <location>
        <begin position="50"/>
        <end position="69"/>
    </location>
</feature>
<evidence type="ECO:0000256" key="8">
    <source>
        <dbReference type="ARBA" id="ARBA00022982"/>
    </source>
</evidence>
<evidence type="ECO:0000256" key="10">
    <source>
        <dbReference type="ARBA" id="ARBA00023004"/>
    </source>
</evidence>
<evidence type="ECO:0000256" key="11">
    <source>
        <dbReference type="ARBA" id="ARBA00023136"/>
    </source>
</evidence>
<dbReference type="GO" id="GO:0022904">
    <property type="term" value="P:respiratory electron transport chain"/>
    <property type="evidence" value="ECO:0007669"/>
    <property type="project" value="InterPro"/>
</dbReference>
<feature type="transmembrane region" description="Helical" evidence="13">
    <location>
        <begin position="90"/>
        <end position="113"/>
    </location>
</feature>
<evidence type="ECO:0000256" key="13">
    <source>
        <dbReference type="SAM" id="Phobius"/>
    </source>
</evidence>
<evidence type="ECO:0000256" key="9">
    <source>
        <dbReference type="ARBA" id="ARBA00022989"/>
    </source>
</evidence>
<evidence type="ECO:0000313" key="15">
    <source>
        <dbReference type="EMBL" id="XIA17502.1"/>
    </source>
</evidence>
<reference evidence="15" key="1">
    <citation type="submission" date="2024-10" db="EMBL/GenBank/DDBJ databases">
        <authorList>
            <person name="Lesea H.P."/>
            <person name="Kuehl J.V."/>
            <person name="Chandonia J.-M."/>
        </authorList>
    </citation>
    <scope>NUCLEOTIDE SEQUENCE</scope>
    <source>
        <strain evidence="15">FW102-FHT14D07</strain>
    </source>
</reference>
<evidence type="ECO:0000259" key="14">
    <source>
        <dbReference type="Pfam" id="PF01292"/>
    </source>
</evidence>
<keyword evidence="8" id="KW-0249">Electron transport</keyword>
<dbReference type="GO" id="GO:0009055">
    <property type="term" value="F:electron transfer activity"/>
    <property type="evidence" value="ECO:0007669"/>
    <property type="project" value="InterPro"/>
</dbReference>
<protein>
    <submittedName>
        <fullName evidence="15">Cytochrome b</fullName>
    </submittedName>
</protein>
<evidence type="ECO:0000256" key="2">
    <source>
        <dbReference type="ARBA" id="ARBA00004651"/>
    </source>
</evidence>
<name>A0AB74US37_9GAMM</name>
<dbReference type="PROSITE" id="PS51257">
    <property type="entry name" value="PROKAR_LIPOPROTEIN"/>
    <property type="match status" value="1"/>
</dbReference>
<dbReference type="GO" id="GO:0020037">
    <property type="term" value="F:heme binding"/>
    <property type="evidence" value="ECO:0007669"/>
    <property type="project" value="TreeGrafter"/>
</dbReference>
<evidence type="ECO:0000256" key="6">
    <source>
        <dbReference type="ARBA" id="ARBA00022692"/>
    </source>
</evidence>
<dbReference type="InterPro" id="IPR052168">
    <property type="entry name" value="Cytochrome_b561_oxidase"/>
</dbReference>
<keyword evidence="10" id="KW-0408">Iron</keyword>
<gene>
    <name evidence="15" type="ORF">ACFYG5_13120</name>
</gene>
<comment type="cofactor">
    <cofactor evidence="1">
        <name>heme b</name>
        <dbReference type="ChEBI" id="CHEBI:60344"/>
    </cofactor>
</comment>
<dbReference type="AlphaFoldDB" id="A0AB74US37"/>
<sequence>MNWKNTTDRYGSLSIGMHWLMLLLLVAVYACIELREFYPRGSDLRDGLKTWHFMLGLSVLALVSVRLAIRLVSGPIPPIRPAPPVWQERLAALMHLALYAFLIAMPLLGWLTLSASGKPIPFFGLQLPALVGADKALADSLKEIHETIGTVGYYLVGLHAVAALGHHYVNRDDTLRRMLPGRGGQAS</sequence>